<dbReference type="InterPro" id="IPR000551">
    <property type="entry name" value="MerR-type_HTH_dom"/>
</dbReference>
<dbReference type="PANTHER" id="PTHR30204">
    <property type="entry name" value="REDOX-CYCLING DRUG-SENSING TRANSCRIPTIONAL ACTIVATOR SOXR"/>
    <property type="match status" value="1"/>
</dbReference>
<dbReference type="EMBL" id="PXYW01000007">
    <property type="protein sequence ID" value="PSR34758.1"/>
    <property type="molecule type" value="Genomic_DNA"/>
</dbReference>
<dbReference type="InterPro" id="IPR047057">
    <property type="entry name" value="MerR_fam"/>
</dbReference>
<gene>
    <name evidence="3" type="ORF">C7B46_04325</name>
</gene>
<reference evidence="3 4" key="1">
    <citation type="journal article" date="2014" name="BMC Genomics">
        <title>Comparison of environmental and isolate Sulfobacillus genomes reveals diverse carbon, sulfur, nitrogen, and hydrogen metabolisms.</title>
        <authorList>
            <person name="Justice N.B."/>
            <person name="Norman A."/>
            <person name="Brown C.T."/>
            <person name="Singh A."/>
            <person name="Thomas B.C."/>
            <person name="Banfield J.F."/>
        </authorList>
    </citation>
    <scope>NUCLEOTIDE SEQUENCE [LARGE SCALE GENOMIC DNA]</scope>
    <source>
        <strain evidence="3">AMDSBA4</strain>
    </source>
</reference>
<evidence type="ECO:0000259" key="2">
    <source>
        <dbReference type="PROSITE" id="PS50937"/>
    </source>
</evidence>
<dbReference type="Pfam" id="PF13411">
    <property type="entry name" value="MerR_1"/>
    <property type="match status" value="1"/>
</dbReference>
<evidence type="ECO:0000256" key="1">
    <source>
        <dbReference type="ARBA" id="ARBA00023125"/>
    </source>
</evidence>
<dbReference type="PANTHER" id="PTHR30204:SF58">
    <property type="entry name" value="HTH-TYPE TRANSCRIPTIONAL REGULATOR YFMP"/>
    <property type="match status" value="1"/>
</dbReference>
<sequence>MELPIHGPDEPVYTISVMARLVGVSTQVLRIWERECLVCPARTEKNNRLYSENDFYRLVQIRDLTQKGINLAGIQAILGTVEVRYIHSNRSKARENNYGQGRRN</sequence>
<keyword evidence="1 3" id="KW-0238">DNA-binding</keyword>
<proteinExistence type="predicted"/>
<comment type="caution">
    <text evidence="3">The sequence shown here is derived from an EMBL/GenBank/DDBJ whole genome shotgun (WGS) entry which is preliminary data.</text>
</comment>
<dbReference type="PRINTS" id="PR00040">
    <property type="entry name" value="HTHMERR"/>
</dbReference>
<dbReference type="SUPFAM" id="SSF46955">
    <property type="entry name" value="Putative DNA-binding domain"/>
    <property type="match status" value="1"/>
</dbReference>
<organism evidence="3 4">
    <name type="scientific">Sulfobacillus benefaciens</name>
    <dbReference type="NCBI Taxonomy" id="453960"/>
    <lineage>
        <taxon>Bacteria</taxon>
        <taxon>Bacillati</taxon>
        <taxon>Bacillota</taxon>
        <taxon>Clostridia</taxon>
        <taxon>Eubacteriales</taxon>
        <taxon>Clostridiales Family XVII. Incertae Sedis</taxon>
        <taxon>Sulfobacillus</taxon>
    </lineage>
</organism>
<dbReference type="SMART" id="SM00422">
    <property type="entry name" value="HTH_MERR"/>
    <property type="match status" value="1"/>
</dbReference>
<protein>
    <submittedName>
        <fullName evidence="3">MerR family DNA-binding transcriptional regulator</fullName>
    </submittedName>
</protein>
<dbReference type="Gene3D" id="1.10.1660.10">
    <property type="match status" value="1"/>
</dbReference>
<accession>A0A2T2XK08</accession>
<evidence type="ECO:0000313" key="3">
    <source>
        <dbReference type="EMBL" id="PSR34758.1"/>
    </source>
</evidence>
<dbReference type="Proteomes" id="UP000242972">
    <property type="component" value="Unassembled WGS sequence"/>
</dbReference>
<feature type="domain" description="HTH merR-type" evidence="2">
    <location>
        <begin position="12"/>
        <end position="80"/>
    </location>
</feature>
<dbReference type="PROSITE" id="PS50937">
    <property type="entry name" value="HTH_MERR_2"/>
    <property type="match status" value="1"/>
</dbReference>
<dbReference type="GO" id="GO:0003677">
    <property type="term" value="F:DNA binding"/>
    <property type="evidence" value="ECO:0007669"/>
    <property type="project" value="UniProtKB-KW"/>
</dbReference>
<dbReference type="InterPro" id="IPR009061">
    <property type="entry name" value="DNA-bd_dom_put_sf"/>
</dbReference>
<dbReference type="AlphaFoldDB" id="A0A2T2XK08"/>
<evidence type="ECO:0000313" key="4">
    <source>
        <dbReference type="Proteomes" id="UP000242972"/>
    </source>
</evidence>
<name>A0A2T2XK08_9FIRM</name>
<dbReference type="GO" id="GO:0003700">
    <property type="term" value="F:DNA-binding transcription factor activity"/>
    <property type="evidence" value="ECO:0007669"/>
    <property type="project" value="InterPro"/>
</dbReference>